<gene>
    <name evidence="1" type="ORF">RhiirA4_403206</name>
</gene>
<evidence type="ECO:0000313" key="1">
    <source>
        <dbReference type="EMBL" id="PKY47214.1"/>
    </source>
</evidence>
<dbReference type="EMBL" id="LLXI01000525">
    <property type="protein sequence ID" value="PKY47214.1"/>
    <property type="molecule type" value="Genomic_DNA"/>
</dbReference>
<dbReference type="VEuPathDB" id="FungiDB:RhiirFUN_024056"/>
<comment type="caution">
    <text evidence="1">The sequence shown here is derived from an EMBL/GenBank/DDBJ whole genome shotgun (WGS) entry which is preliminary data.</text>
</comment>
<dbReference type="AlphaFoldDB" id="A0A2I1GKW7"/>
<keyword evidence="2" id="KW-1185">Reference proteome</keyword>
<dbReference type="VEuPathDB" id="FungiDB:RhiirA1_417216"/>
<name>A0A2I1GKW7_9GLOM</name>
<dbReference type="VEuPathDB" id="FungiDB:FUN_024776"/>
<sequence>MFTDKNLNPNPSQFHYELHEIYKQQKWSNRNIQMIVAYPCNFNFKRKRDYQKTPGALKRVHKIPRLIIDENNADSLISNDCQHWITILKQE</sequence>
<evidence type="ECO:0000313" key="2">
    <source>
        <dbReference type="Proteomes" id="UP000234323"/>
    </source>
</evidence>
<protein>
    <submittedName>
        <fullName evidence="1">Uncharacterized protein</fullName>
    </submittedName>
</protein>
<dbReference type="Proteomes" id="UP000234323">
    <property type="component" value="Unassembled WGS sequence"/>
</dbReference>
<reference evidence="1 2" key="1">
    <citation type="submission" date="2015-10" db="EMBL/GenBank/DDBJ databases">
        <title>Genome analyses suggest a sexual origin of heterokaryosis in a supposedly ancient asexual fungus.</title>
        <authorList>
            <person name="Ropars J."/>
            <person name="Sedzielewska K."/>
            <person name="Noel J."/>
            <person name="Charron P."/>
            <person name="Farinelli L."/>
            <person name="Marton T."/>
            <person name="Kruger M."/>
            <person name="Pelin A."/>
            <person name="Brachmann A."/>
            <person name="Corradi N."/>
        </authorList>
    </citation>
    <scope>NUCLEOTIDE SEQUENCE [LARGE SCALE GENOMIC DNA]</scope>
    <source>
        <strain evidence="1 2">A4</strain>
    </source>
</reference>
<feature type="non-terminal residue" evidence="1">
    <location>
        <position position="91"/>
    </location>
</feature>
<proteinExistence type="predicted"/>
<accession>A0A2I1GKW7</accession>
<organism evidence="1 2">
    <name type="scientific">Rhizophagus irregularis</name>
    <dbReference type="NCBI Taxonomy" id="588596"/>
    <lineage>
        <taxon>Eukaryota</taxon>
        <taxon>Fungi</taxon>
        <taxon>Fungi incertae sedis</taxon>
        <taxon>Mucoromycota</taxon>
        <taxon>Glomeromycotina</taxon>
        <taxon>Glomeromycetes</taxon>
        <taxon>Glomerales</taxon>
        <taxon>Glomeraceae</taxon>
        <taxon>Rhizophagus</taxon>
    </lineage>
</organism>